<reference evidence="8 9" key="1">
    <citation type="submission" date="2019-01" db="EMBL/GenBank/DDBJ databases">
        <title>Complete genome sequencing of Aequorivita sp. H23M31.</title>
        <authorList>
            <person name="Bae J.-W."/>
        </authorList>
    </citation>
    <scope>NUCLEOTIDE SEQUENCE [LARGE SCALE GENOMIC DNA]</scope>
    <source>
        <strain evidence="8 9">H23M31</strain>
    </source>
</reference>
<evidence type="ECO:0000313" key="8">
    <source>
        <dbReference type="EMBL" id="QAA82486.1"/>
    </source>
</evidence>
<feature type="transmembrane region" description="Helical" evidence="6">
    <location>
        <begin position="262"/>
        <end position="280"/>
    </location>
</feature>
<keyword evidence="4 6" id="KW-1133">Transmembrane helix</keyword>
<gene>
    <name evidence="8" type="ORF">EI546_12485</name>
</gene>
<feature type="transmembrane region" description="Helical" evidence="6">
    <location>
        <begin position="175"/>
        <end position="195"/>
    </location>
</feature>
<feature type="transmembrane region" description="Helical" evidence="6">
    <location>
        <begin position="116"/>
        <end position="139"/>
    </location>
</feature>
<feature type="transmembrane region" description="Helical" evidence="6">
    <location>
        <begin position="207"/>
        <end position="225"/>
    </location>
</feature>
<evidence type="ECO:0000256" key="4">
    <source>
        <dbReference type="ARBA" id="ARBA00022989"/>
    </source>
</evidence>
<protein>
    <submittedName>
        <fullName evidence="8">DMT family transporter</fullName>
    </submittedName>
</protein>
<dbReference type="KEGG" id="aev:EI546_12485"/>
<feature type="domain" description="EamA" evidence="7">
    <location>
        <begin position="146"/>
        <end position="279"/>
    </location>
</feature>
<dbReference type="InterPro" id="IPR050638">
    <property type="entry name" value="AA-Vitamin_Transporters"/>
</dbReference>
<feature type="transmembrane region" description="Helical" evidence="6">
    <location>
        <begin position="237"/>
        <end position="256"/>
    </location>
</feature>
<feature type="transmembrane region" description="Helical" evidence="6">
    <location>
        <begin position="88"/>
        <end position="109"/>
    </location>
</feature>
<name>A0A410G5C6_9FLAO</name>
<feature type="transmembrane region" description="Helical" evidence="6">
    <location>
        <begin position="7"/>
        <end position="27"/>
    </location>
</feature>
<evidence type="ECO:0000259" key="7">
    <source>
        <dbReference type="Pfam" id="PF00892"/>
    </source>
</evidence>
<feature type="transmembrane region" description="Helical" evidence="6">
    <location>
        <begin position="62"/>
        <end position="82"/>
    </location>
</feature>
<dbReference type="InterPro" id="IPR037185">
    <property type="entry name" value="EmrE-like"/>
</dbReference>
<dbReference type="OrthoDB" id="1523209at2"/>
<comment type="similarity">
    <text evidence="2">Belongs to the EamA transporter family.</text>
</comment>
<keyword evidence="3 6" id="KW-0812">Transmembrane</keyword>
<feature type="transmembrane region" description="Helical" evidence="6">
    <location>
        <begin position="145"/>
        <end position="163"/>
    </location>
</feature>
<keyword evidence="9" id="KW-1185">Reference proteome</keyword>
<dbReference type="Proteomes" id="UP000285517">
    <property type="component" value="Chromosome"/>
</dbReference>
<organism evidence="8 9">
    <name type="scientific">Aequorivita ciconiae</name>
    <dbReference type="NCBI Taxonomy" id="2494375"/>
    <lineage>
        <taxon>Bacteria</taxon>
        <taxon>Pseudomonadati</taxon>
        <taxon>Bacteroidota</taxon>
        <taxon>Flavobacteriia</taxon>
        <taxon>Flavobacteriales</taxon>
        <taxon>Flavobacteriaceae</taxon>
        <taxon>Aequorivita</taxon>
    </lineage>
</organism>
<dbReference type="GO" id="GO:0016020">
    <property type="term" value="C:membrane"/>
    <property type="evidence" value="ECO:0007669"/>
    <property type="project" value="UniProtKB-SubCell"/>
</dbReference>
<comment type="subcellular location">
    <subcellularLocation>
        <location evidence="1">Membrane</location>
        <topology evidence="1">Multi-pass membrane protein</topology>
    </subcellularLocation>
</comment>
<evidence type="ECO:0000256" key="1">
    <source>
        <dbReference type="ARBA" id="ARBA00004141"/>
    </source>
</evidence>
<evidence type="ECO:0000313" key="9">
    <source>
        <dbReference type="Proteomes" id="UP000285517"/>
    </source>
</evidence>
<dbReference type="AlphaFoldDB" id="A0A410G5C6"/>
<proteinExistence type="inferred from homology"/>
<dbReference type="PANTHER" id="PTHR32322:SF2">
    <property type="entry name" value="EAMA DOMAIN-CONTAINING PROTEIN"/>
    <property type="match status" value="1"/>
</dbReference>
<dbReference type="SUPFAM" id="SSF103481">
    <property type="entry name" value="Multidrug resistance efflux transporter EmrE"/>
    <property type="match status" value="2"/>
</dbReference>
<keyword evidence="5 6" id="KW-0472">Membrane</keyword>
<dbReference type="InterPro" id="IPR000620">
    <property type="entry name" value="EamA_dom"/>
</dbReference>
<sequence length="303" mass="33836">MTKPRIALVIGIICISIFPILVKLKLAPPIVSAFYRMAIAAAMLIPFALISGKYRIPSLKMFWLTVICGGLFALDVTVWNIAIQESTATQATLLTNLSPVWVGIGAFFFLRNKPTFNFWIGTVVAIFGMITLVGFHFFLNLDFNLAFIFAILSGVFYAIYMLVSKYVLYEVEVVPFITLSTTTSAIFLAILSYSFNEPFIGYSNAGWLVFLVQGIVCQLMAWLLLGYATKHMKATRVSVSLLGQAVLTTLLAWMFIGEEVTLQMLFGGVILLFGIWITFYEKQIFGSKKVETVNISKESERNI</sequence>
<dbReference type="PANTHER" id="PTHR32322">
    <property type="entry name" value="INNER MEMBRANE TRANSPORTER"/>
    <property type="match status" value="1"/>
</dbReference>
<evidence type="ECO:0000256" key="6">
    <source>
        <dbReference type="SAM" id="Phobius"/>
    </source>
</evidence>
<feature type="transmembrane region" description="Helical" evidence="6">
    <location>
        <begin position="33"/>
        <end position="50"/>
    </location>
</feature>
<evidence type="ECO:0000256" key="3">
    <source>
        <dbReference type="ARBA" id="ARBA00022692"/>
    </source>
</evidence>
<accession>A0A410G5C6</accession>
<dbReference type="RefSeq" id="WP_128250851.1">
    <property type="nucleotide sequence ID" value="NZ_CP034951.1"/>
</dbReference>
<evidence type="ECO:0000256" key="5">
    <source>
        <dbReference type="ARBA" id="ARBA00023136"/>
    </source>
</evidence>
<dbReference type="EMBL" id="CP034951">
    <property type="protein sequence ID" value="QAA82486.1"/>
    <property type="molecule type" value="Genomic_DNA"/>
</dbReference>
<dbReference type="Pfam" id="PF00892">
    <property type="entry name" value="EamA"/>
    <property type="match status" value="2"/>
</dbReference>
<evidence type="ECO:0000256" key="2">
    <source>
        <dbReference type="ARBA" id="ARBA00007362"/>
    </source>
</evidence>
<feature type="domain" description="EamA" evidence="7">
    <location>
        <begin position="6"/>
        <end position="132"/>
    </location>
</feature>